<proteinExistence type="predicted"/>
<reference evidence="3" key="1">
    <citation type="submission" date="2022-11" db="UniProtKB">
        <authorList>
            <consortium name="WormBaseParasite"/>
        </authorList>
    </citation>
    <scope>IDENTIFICATION</scope>
</reference>
<dbReference type="WBParaSite" id="nRc.2.0.1.t36404-RA">
    <property type="protein sequence ID" value="nRc.2.0.1.t36404-RA"/>
    <property type="gene ID" value="nRc.2.0.1.g36404"/>
</dbReference>
<feature type="compositionally biased region" description="Polar residues" evidence="1">
    <location>
        <begin position="121"/>
        <end position="143"/>
    </location>
</feature>
<evidence type="ECO:0000313" key="2">
    <source>
        <dbReference type="Proteomes" id="UP000887565"/>
    </source>
</evidence>
<protein>
    <submittedName>
        <fullName evidence="3">Uncharacterized protein</fullName>
    </submittedName>
</protein>
<evidence type="ECO:0000313" key="3">
    <source>
        <dbReference type="WBParaSite" id="nRc.2.0.1.t36404-RA"/>
    </source>
</evidence>
<accession>A0A915KEN9</accession>
<organism evidence="2 3">
    <name type="scientific">Romanomermis culicivorax</name>
    <name type="common">Nematode worm</name>
    <dbReference type="NCBI Taxonomy" id="13658"/>
    <lineage>
        <taxon>Eukaryota</taxon>
        <taxon>Metazoa</taxon>
        <taxon>Ecdysozoa</taxon>
        <taxon>Nematoda</taxon>
        <taxon>Enoplea</taxon>
        <taxon>Dorylaimia</taxon>
        <taxon>Mermithida</taxon>
        <taxon>Mermithoidea</taxon>
        <taxon>Mermithidae</taxon>
        <taxon>Romanomermis</taxon>
    </lineage>
</organism>
<name>A0A915KEN9_ROMCU</name>
<evidence type="ECO:0000256" key="1">
    <source>
        <dbReference type="SAM" id="MobiDB-lite"/>
    </source>
</evidence>
<dbReference type="Proteomes" id="UP000887565">
    <property type="component" value="Unplaced"/>
</dbReference>
<keyword evidence="2" id="KW-1185">Reference proteome</keyword>
<feature type="compositionally biased region" description="Basic and acidic residues" evidence="1">
    <location>
        <begin position="70"/>
        <end position="91"/>
    </location>
</feature>
<feature type="compositionally biased region" description="Low complexity" evidence="1">
    <location>
        <begin position="144"/>
        <end position="157"/>
    </location>
</feature>
<feature type="compositionally biased region" description="Basic residues" evidence="1">
    <location>
        <begin position="167"/>
        <end position="190"/>
    </location>
</feature>
<sequence length="212" mass="23936">MRQILLPPIPTAPAAPHPVQIAQRALIVAQTAPHTVAADHCHGCSTITDTEYLGAESRLPCRHSVKRKTQQQEEVEHPKAHKTRTMDEPHARRTPPPCTSRPKRGKMPSKCTTRRPEQRAQQKARQTAVQPSSTTGWTAQPKVTTTKSSATGTTSAKPMVLPQQMRPFHHSHSHCSRHKLHHRDDRHHKATEHSPPQDTATRICRIPLRWRH</sequence>
<dbReference type="AlphaFoldDB" id="A0A915KEN9"/>
<feature type="region of interest" description="Disordered" evidence="1">
    <location>
        <begin position="64"/>
        <end position="212"/>
    </location>
</feature>